<evidence type="ECO:0000313" key="8">
    <source>
        <dbReference type="EMBL" id="QTQ12489.1"/>
    </source>
</evidence>
<evidence type="ECO:0000256" key="6">
    <source>
        <dbReference type="SAM" id="SignalP"/>
    </source>
</evidence>
<dbReference type="InterPro" id="IPR041489">
    <property type="entry name" value="PDZ_6"/>
</dbReference>
<evidence type="ECO:0000256" key="5">
    <source>
        <dbReference type="RuleBase" id="RU004404"/>
    </source>
</evidence>
<dbReference type="InterPro" id="IPR004447">
    <property type="entry name" value="Peptidase_S41A"/>
</dbReference>
<sequence length="493" mass="55020">MNNKILRRFAGAVYFVFLLLISSQCFTQSALASASEISDPTDEYLRRIRNALKFVDQNYVDEIDPKILYEGAIKGMMSALEDPYSIYLDSNSVRELADTTVGKFGGVGLSITKIVSNSPEKPAYVEVVSPIENTPGSKAGIHAGDLITAIDGLSTVDMTMNEVLLHLRGKVGDPVEVSFLRGKNMNFTKTLIRELIEVPTVKYAMINSLGYLKLIEFTPETAKRVEEGLNEFKKNDFKGLIIDLRNNPGGLITSAVDVADKFIDSGVIVSTKSRVPYDTYEYTASRLKTSMPKDIPIVVLINKGSASASEILAGALKDYHLAYLVGQNTYGKGSVQQVIQLGYVDGCKVTVARYYTPSDTNIDKIGIPPDREVLHPELTEEEEKNFSEMMKENVVAKYVESHPDMSEKDIASYADVLYKKYPFDIRTMRRIIRMEVYRTKGMPSYDLDYDIQLNEAIGILEKENFRELMRSSKTLKELQEAASEKGIAQNTGE</sequence>
<dbReference type="GO" id="GO:0006508">
    <property type="term" value="P:proteolysis"/>
    <property type="evidence" value="ECO:0007669"/>
    <property type="project" value="UniProtKB-KW"/>
</dbReference>
<accession>A0A975F1R2</accession>
<dbReference type="Gene3D" id="2.30.42.10">
    <property type="match status" value="1"/>
</dbReference>
<evidence type="ECO:0000256" key="1">
    <source>
        <dbReference type="ARBA" id="ARBA00009179"/>
    </source>
</evidence>
<dbReference type="SMART" id="SM00228">
    <property type="entry name" value="PDZ"/>
    <property type="match status" value="1"/>
</dbReference>
<dbReference type="CDD" id="cd06782">
    <property type="entry name" value="cpPDZ_CPP-like"/>
    <property type="match status" value="1"/>
</dbReference>
<dbReference type="Pfam" id="PF03572">
    <property type="entry name" value="Peptidase_S41"/>
    <property type="match status" value="1"/>
</dbReference>
<dbReference type="InterPro" id="IPR036034">
    <property type="entry name" value="PDZ_sf"/>
</dbReference>
<dbReference type="Pfam" id="PF17820">
    <property type="entry name" value="PDZ_6"/>
    <property type="match status" value="1"/>
</dbReference>
<dbReference type="PROSITE" id="PS50106">
    <property type="entry name" value="PDZ"/>
    <property type="match status" value="1"/>
</dbReference>
<keyword evidence="6" id="KW-0732">Signal</keyword>
<feature type="domain" description="PDZ" evidence="7">
    <location>
        <begin position="93"/>
        <end position="168"/>
    </location>
</feature>
<evidence type="ECO:0000256" key="2">
    <source>
        <dbReference type="ARBA" id="ARBA00022670"/>
    </source>
</evidence>
<dbReference type="InterPro" id="IPR005151">
    <property type="entry name" value="Tail-specific_protease"/>
</dbReference>
<gene>
    <name evidence="8" type="ORF">HRI96_09955</name>
</gene>
<dbReference type="EMBL" id="CP054257">
    <property type="protein sequence ID" value="QTQ12489.1"/>
    <property type="molecule type" value="Genomic_DNA"/>
</dbReference>
<dbReference type="SUPFAM" id="SSF52096">
    <property type="entry name" value="ClpP/crotonase"/>
    <property type="match status" value="1"/>
</dbReference>
<dbReference type="NCBIfam" id="TIGR00225">
    <property type="entry name" value="prc"/>
    <property type="match status" value="1"/>
</dbReference>
<dbReference type="InterPro" id="IPR001478">
    <property type="entry name" value="PDZ"/>
</dbReference>
<dbReference type="CDD" id="cd07560">
    <property type="entry name" value="Peptidase_S41_CPP"/>
    <property type="match status" value="1"/>
</dbReference>
<dbReference type="InterPro" id="IPR029045">
    <property type="entry name" value="ClpP/crotonase-like_dom_sf"/>
</dbReference>
<dbReference type="Pfam" id="PF22694">
    <property type="entry name" value="CtpB_N-like"/>
    <property type="match status" value="1"/>
</dbReference>
<dbReference type="GO" id="GO:0030288">
    <property type="term" value="C:outer membrane-bounded periplasmic space"/>
    <property type="evidence" value="ECO:0007669"/>
    <property type="project" value="TreeGrafter"/>
</dbReference>
<dbReference type="Gene3D" id="3.90.226.10">
    <property type="entry name" value="2-enoyl-CoA Hydratase, Chain A, domain 1"/>
    <property type="match status" value="1"/>
</dbReference>
<dbReference type="GO" id="GO:0008236">
    <property type="term" value="F:serine-type peptidase activity"/>
    <property type="evidence" value="ECO:0007669"/>
    <property type="project" value="UniProtKB-KW"/>
</dbReference>
<comment type="similarity">
    <text evidence="1 5">Belongs to the peptidase S41A family.</text>
</comment>
<name>A0A975F1R2_9SPIR</name>
<protein>
    <submittedName>
        <fullName evidence="8">S41 family peptidase</fullName>
    </submittedName>
</protein>
<proteinExistence type="inferred from homology"/>
<evidence type="ECO:0000256" key="3">
    <source>
        <dbReference type="ARBA" id="ARBA00022801"/>
    </source>
</evidence>
<reference evidence="8" key="1">
    <citation type="submission" date="2020-05" db="EMBL/GenBank/DDBJ databases">
        <authorList>
            <person name="Zeng H."/>
            <person name="Chan Y.K."/>
            <person name="Watt R.M."/>
        </authorList>
    </citation>
    <scope>NUCLEOTIDE SEQUENCE</scope>
    <source>
        <strain evidence="8">ATCC 700773</strain>
    </source>
</reference>
<keyword evidence="3 5" id="KW-0378">Hydrolase</keyword>
<keyword evidence="4 5" id="KW-0720">Serine protease</keyword>
<dbReference type="PANTHER" id="PTHR32060:SF30">
    <property type="entry name" value="CARBOXY-TERMINAL PROCESSING PROTEASE CTPA"/>
    <property type="match status" value="1"/>
</dbReference>
<dbReference type="SUPFAM" id="SSF50156">
    <property type="entry name" value="PDZ domain-like"/>
    <property type="match status" value="1"/>
</dbReference>
<evidence type="ECO:0000256" key="4">
    <source>
        <dbReference type="ARBA" id="ARBA00022825"/>
    </source>
</evidence>
<dbReference type="GO" id="GO:0007165">
    <property type="term" value="P:signal transduction"/>
    <property type="evidence" value="ECO:0007669"/>
    <property type="project" value="TreeGrafter"/>
</dbReference>
<dbReference type="InterPro" id="IPR055210">
    <property type="entry name" value="CtpA/B_N"/>
</dbReference>
<dbReference type="Gene3D" id="3.30.750.44">
    <property type="match status" value="1"/>
</dbReference>
<evidence type="ECO:0000259" key="7">
    <source>
        <dbReference type="PROSITE" id="PS50106"/>
    </source>
</evidence>
<dbReference type="AlphaFoldDB" id="A0A975F1R2"/>
<feature type="chain" id="PRO_5037225473" evidence="6">
    <location>
        <begin position="28"/>
        <end position="493"/>
    </location>
</feature>
<keyword evidence="2 5" id="KW-0645">Protease</keyword>
<dbReference type="SMART" id="SM00245">
    <property type="entry name" value="TSPc"/>
    <property type="match status" value="1"/>
</dbReference>
<evidence type="ECO:0000313" key="9">
    <source>
        <dbReference type="Proteomes" id="UP000671995"/>
    </source>
</evidence>
<organism evidence="8 9">
    <name type="scientific">Treponema parvum</name>
    <dbReference type="NCBI Taxonomy" id="138851"/>
    <lineage>
        <taxon>Bacteria</taxon>
        <taxon>Pseudomonadati</taxon>
        <taxon>Spirochaetota</taxon>
        <taxon>Spirochaetia</taxon>
        <taxon>Spirochaetales</taxon>
        <taxon>Treponemataceae</taxon>
        <taxon>Treponema</taxon>
    </lineage>
</organism>
<dbReference type="GO" id="GO:0004175">
    <property type="term" value="F:endopeptidase activity"/>
    <property type="evidence" value="ECO:0007669"/>
    <property type="project" value="TreeGrafter"/>
</dbReference>
<feature type="signal peptide" evidence="6">
    <location>
        <begin position="1"/>
        <end position="27"/>
    </location>
</feature>
<reference evidence="8" key="2">
    <citation type="journal article" date="2021" name="Microbiol. Resour. Announc.">
        <title>Complete Genome Sequences of Three Human Oral Treponema parvum Isolates.</title>
        <authorList>
            <person name="Zeng H."/>
            <person name="Watt R.M."/>
        </authorList>
    </citation>
    <scope>NUCLEOTIDE SEQUENCE</scope>
    <source>
        <strain evidence="8">ATCC 700773</strain>
    </source>
</reference>
<dbReference type="PANTHER" id="PTHR32060">
    <property type="entry name" value="TAIL-SPECIFIC PROTEASE"/>
    <property type="match status" value="1"/>
</dbReference>
<dbReference type="RefSeq" id="WP_210117202.1">
    <property type="nucleotide sequence ID" value="NZ_CP054257.1"/>
</dbReference>
<dbReference type="Proteomes" id="UP000671995">
    <property type="component" value="Chromosome"/>
</dbReference>